<proteinExistence type="predicted"/>
<keyword evidence="4" id="KW-1185">Reference proteome</keyword>
<dbReference type="Gene3D" id="3.40.50.10610">
    <property type="entry name" value="ABC-type transport auxiliary lipoprotein component"/>
    <property type="match status" value="1"/>
</dbReference>
<organism evidence="3 4">
    <name type="scientific">Fulvimonas soli</name>
    <dbReference type="NCBI Taxonomy" id="155197"/>
    <lineage>
        <taxon>Bacteria</taxon>
        <taxon>Pseudomonadati</taxon>
        <taxon>Pseudomonadota</taxon>
        <taxon>Gammaproteobacteria</taxon>
        <taxon>Lysobacterales</taxon>
        <taxon>Rhodanobacteraceae</taxon>
        <taxon>Fulvimonas</taxon>
    </lineage>
</organism>
<protein>
    <submittedName>
        <fullName evidence="3">Cholesterol transport system auxiliary component</fullName>
    </submittedName>
</protein>
<dbReference type="Pfam" id="PF03886">
    <property type="entry name" value="ABC_trans_aux"/>
    <property type="match status" value="1"/>
</dbReference>
<sequence>MTAIPRCAALAAVLLLAACSVLPRAEAPTVYRLPATATPAAAGGAPVDVSLRIDTPQAGGALDGTRIVVLPAGDQLTVYKGARWSDRAPALLRDRLFDAFQADGRVRALSVDENNLQADYELAGSLRAFQSEYEDGHPVAVIRYDARLVRAGAQRILAARRFDVRVPAQGKEVPQVVAAFGAAADRLAAEVVPWTLSAARQAAGPGGRSD</sequence>
<dbReference type="Proteomes" id="UP000245812">
    <property type="component" value="Unassembled WGS sequence"/>
</dbReference>
<evidence type="ECO:0000256" key="1">
    <source>
        <dbReference type="SAM" id="SignalP"/>
    </source>
</evidence>
<dbReference type="OrthoDB" id="5795476at2"/>
<dbReference type="EMBL" id="QGHC01000005">
    <property type="protein sequence ID" value="PWK88473.1"/>
    <property type="molecule type" value="Genomic_DNA"/>
</dbReference>
<evidence type="ECO:0000313" key="3">
    <source>
        <dbReference type="EMBL" id="PWK88473.1"/>
    </source>
</evidence>
<feature type="signal peptide" evidence="1">
    <location>
        <begin position="1"/>
        <end position="25"/>
    </location>
</feature>
<dbReference type="AlphaFoldDB" id="A0A316IDT4"/>
<dbReference type="InterPro" id="IPR005586">
    <property type="entry name" value="ABC_trans_aux"/>
</dbReference>
<evidence type="ECO:0000313" key="4">
    <source>
        <dbReference type="Proteomes" id="UP000245812"/>
    </source>
</evidence>
<comment type="caution">
    <text evidence="3">The sequence shown here is derived from an EMBL/GenBank/DDBJ whole genome shotgun (WGS) entry which is preliminary data.</text>
</comment>
<evidence type="ECO:0000259" key="2">
    <source>
        <dbReference type="Pfam" id="PF03886"/>
    </source>
</evidence>
<dbReference type="RefSeq" id="WP_109723098.1">
    <property type="nucleotide sequence ID" value="NZ_MSZV01000025.1"/>
</dbReference>
<name>A0A316IDT4_9GAMM</name>
<accession>A0A316IDT4</accession>
<dbReference type="SUPFAM" id="SSF159594">
    <property type="entry name" value="XCC0632-like"/>
    <property type="match status" value="1"/>
</dbReference>
<dbReference type="PROSITE" id="PS51257">
    <property type="entry name" value="PROKAR_LIPOPROTEIN"/>
    <property type="match status" value="1"/>
</dbReference>
<reference evidence="3 4" key="1">
    <citation type="submission" date="2018-05" db="EMBL/GenBank/DDBJ databases">
        <title>Genomic Encyclopedia of Type Strains, Phase IV (KMG-IV): sequencing the most valuable type-strain genomes for metagenomic binning, comparative biology and taxonomic classification.</title>
        <authorList>
            <person name="Goeker M."/>
        </authorList>
    </citation>
    <scope>NUCLEOTIDE SEQUENCE [LARGE SCALE GENOMIC DNA]</scope>
    <source>
        <strain evidence="3 4">DSM 14263</strain>
    </source>
</reference>
<feature type="chain" id="PRO_5016370841" evidence="1">
    <location>
        <begin position="26"/>
        <end position="210"/>
    </location>
</feature>
<gene>
    <name evidence="3" type="ORF">C7456_1052</name>
</gene>
<keyword evidence="1" id="KW-0732">Signal</keyword>
<feature type="domain" description="ABC-type transport auxiliary lipoprotein component" evidence="2">
    <location>
        <begin position="31"/>
        <end position="191"/>
    </location>
</feature>